<dbReference type="EMBL" id="QYYH01000092">
    <property type="protein sequence ID" value="RJY10935.1"/>
    <property type="molecule type" value="Genomic_DNA"/>
</dbReference>
<feature type="transmembrane region" description="Helical" evidence="1">
    <location>
        <begin position="93"/>
        <end position="114"/>
    </location>
</feature>
<name>A0A3A6TJF8_9GAMM</name>
<comment type="caution">
    <text evidence="2">The sequence shown here is derived from an EMBL/GenBank/DDBJ whole genome shotgun (WGS) entry which is preliminary data.</text>
</comment>
<dbReference type="RefSeq" id="WP_121854221.1">
    <property type="nucleotide sequence ID" value="NZ_CP037952.1"/>
</dbReference>
<protein>
    <submittedName>
        <fullName evidence="2">Uncharacterized protein</fullName>
    </submittedName>
</protein>
<evidence type="ECO:0000313" key="3">
    <source>
        <dbReference type="Proteomes" id="UP000273022"/>
    </source>
</evidence>
<dbReference type="Proteomes" id="UP000273022">
    <property type="component" value="Unassembled WGS sequence"/>
</dbReference>
<feature type="transmembrane region" description="Helical" evidence="1">
    <location>
        <begin position="36"/>
        <end position="58"/>
    </location>
</feature>
<gene>
    <name evidence="2" type="ORF">D5R81_13795</name>
</gene>
<feature type="transmembrane region" description="Helical" evidence="1">
    <location>
        <begin position="70"/>
        <end position="87"/>
    </location>
</feature>
<accession>A0A3A6TJF8</accession>
<proteinExistence type="predicted"/>
<reference evidence="2 3" key="1">
    <citation type="submission" date="2018-09" db="EMBL/GenBank/DDBJ databases">
        <title>Phylogeny of the Shewanellaceae, and recommendation for two new genera, Pseudoshewanella and Parashewanella.</title>
        <authorList>
            <person name="Wang G."/>
        </authorList>
    </citation>
    <scope>NUCLEOTIDE SEQUENCE [LARGE SCALE GENOMIC DNA]</scope>
    <source>
        <strain evidence="2 3">KCTC 22492</strain>
    </source>
</reference>
<sequence>MYIILSMAALMYAFFMACNALDRSEEKEGHNRNSYLWCIWFGFTIRLQGLVSIFYAGYEYFVTGYTIEQPVLALIGVLMFTMSFTVLNKNKIAWFVATAITLNPIYWVLNVIYFTKNKECFK</sequence>
<keyword evidence="1" id="KW-0812">Transmembrane</keyword>
<organism evidence="2 3">
    <name type="scientific">Parashewanella spongiae</name>
    <dbReference type="NCBI Taxonomy" id="342950"/>
    <lineage>
        <taxon>Bacteria</taxon>
        <taxon>Pseudomonadati</taxon>
        <taxon>Pseudomonadota</taxon>
        <taxon>Gammaproteobacteria</taxon>
        <taxon>Alteromonadales</taxon>
        <taxon>Shewanellaceae</taxon>
        <taxon>Parashewanella</taxon>
    </lineage>
</organism>
<keyword evidence="3" id="KW-1185">Reference proteome</keyword>
<dbReference type="OrthoDB" id="6407954at2"/>
<evidence type="ECO:0000313" key="2">
    <source>
        <dbReference type="EMBL" id="RJY10935.1"/>
    </source>
</evidence>
<keyword evidence="1" id="KW-1133">Transmembrane helix</keyword>
<dbReference type="AlphaFoldDB" id="A0A3A6TJF8"/>
<keyword evidence="1" id="KW-0472">Membrane</keyword>
<evidence type="ECO:0000256" key="1">
    <source>
        <dbReference type="SAM" id="Phobius"/>
    </source>
</evidence>